<organism evidence="4 5">
    <name type="scientific">Martelella alba</name>
    <dbReference type="NCBI Taxonomy" id="2590451"/>
    <lineage>
        <taxon>Bacteria</taxon>
        <taxon>Pseudomonadati</taxon>
        <taxon>Pseudomonadota</taxon>
        <taxon>Alphaproteobacteria</taxon>
        <taxon>Hyphomicrobiales</taxon>
        <taxon>Aurantimonadaceae</taxon>
        <taxon>Martelella</taxon>
    </lineage>
</organism>
<dbReference type="RefSeq" id="WP_141148022.1">
    <property type="nucleotide sequence ID" value="NZ_VHLG01000002.1"/>
</dbReference>
<accession>A0A506UDJ8</accession>
<keyword evidence="1" id="KW-0456">Lyase</keyword>
<dbReference type="InterPro" id="IPR036568">
    <property type="entry name" value="GGCT-like_sf"/>
</dbReference>
<evidence type="ECO:0000313" key="5">
    <source>
        <dbReference type="Proteomes" id="UP000318801"/>
    </source>
</evidence>
<dbReference type="GO" id="GO:0003839">
    <property type="term" value="F:gamma-glutamylcyclotransferase activity"/>
    <property type="evidence" value="ECO:0007669"/>
    <property type="project" value="InterPro"/>
</dbReference>
<protein>
    <submittedName>
        <fullName evidence="4">Gamma-glutamylcyclotransferase</fullName>
    </submittedName>
</protein>
<keyword evidence="5" id="KW-1185">Reference proteome</keyword>
<dbReference type="CDD" id="cd06661">
    <property type="entry name" value="GGCT_like"/>
    <property type="match status" value="1"/>
</dbReference>
<dbReference type="Proteomes" id="UP000318801">
    <property type="component" value="Unassembled WGS sequence"/>
</dbReference>
<sequence length="182" mass="19809">MPALVYFAYGSNMLGERLRRRCPTARSLGLARLDHFSLAFDKAGRDRSGKATILPQAETAVFGVLFTLDLTERAALDAAEGLGRGYDRIDEITVTRRNDGQRLAAMTYIAPPAHRDAKLKSFDWYRGLVLAGAHQNELPEDYRAWLAAAAAMADPDPSRPGRLEALQVLAAAGYAPDGSFLG</sequence>
<dbReference type="EMBL" id="VHLG01000002">
    <property type="protein sequence ID" value="TPW32512.1"/>
    <property type="molecule type" value="Genomic_DNA"/>
</dbReference>
<dbReference type="SUPFAM" id="SSF110857">
    <property type="entry name" value="Gamma-glutamyl cyclotransferase-like"/>
    <property type="match status" value="1"/>
</dbReference>
<keyword evidence="4" id="KW-0808">Transferase</keyword>
<dbReference type="PANTHER" id="PTHR12935:SF0">
    <property type="entry name" value="GAMMA-GLUTAMYLCYCLOTRANSFERASE"/>
    <property type="match status" value="1"/>
</dbReference>
<dbReference type="InterPro" id="IPR017939">
    <property type="entry name" value="G-Glutamylcylcotransferase"/>
</dbReference>
<dbReference type="PANTHER" id="PTHR12935">
    <property type="entry name" value="GAMMA-GLUTAMYLCYCLOTRANSFERASE"/>
    <property type="match status" value="1"/>
</dbReference>
<comment type="caution">
    <text evidence="4">The sequence shown here is derived from an EMBL/GenBank/DDBJ whole genome shotgun (WGS) entry which is preliminary data.</text>
</comment>
<dbReference type="Gene3D" id="3.10.490.10">
    <property type="entry name" value="Gamma-glutamyl cyclotransferase-like"/>
    <property type="match status" value="1"/>
</dbReference>
<gene>
    <name evidence="4" type="ORF">FJU08_05850</name>
</gene>
<evidence type="ECO:0000256" key="3">
    <source>
        <dbReference type="PIRSR" id="PIRSR617939-2"/>
    </source>
</evidence>
<name>A0A506UDJ8_9HYPH</name>
<proteinExistence type="predicted"/>
<feature type="active site" description="Proton acceptor" evidence="2">
    <location>
        <position position="80"/>
    </location>
</feature>
<dbReference type="Pfam" id="PF13772">
    <property type="entry name" value="AIG2_2"/>
    <property type="match status" value="1"/>
</dbReference>
<evidence type="ECO:0000313" key="4">
    <source>
        <dbReference type="EMBL" id="TPW32512.1"/>
    </source>
</evidence>
<dbReference type="AlphaFoldDB" id="A0A506UDJ8"/>
<dbReference type="OrthoDB" id="141582at2"/>
<evidence type="ECO:0000256" key="2">
    <source>
        <dbReference type="PIRSR" id="PIRSR617939-1"/>
    </source>
</evidence>
<dbReference type="InterPro" id="IPR013024">
    <property type="entry name" value="GGCT-like"/>
</dbReference>
<feature type="binding site" evidence="3">
    <location>
        <position position="125"/>
    </location>
    <ligand>
        <name>substrate</name>
    </ligand>
</feature>
<dbReference type="GO" id="GO:0016740">
    <property type="term" value="F:transferase activity"/>
    <property type="evidence" value="ECO:0007669"/>
    <property type="project" value="UniProtKB-KW"/>
</dbReference>
<feature type="binding site" evidence="3">
    <location>
        <begin position="6"/>
        <end position="11"/>
    </location>
    <ligand>
        <name>substrate</name>
    </ligand>
</feature>
<reference evidence="4 5" key="1">
    <citation type="submission" date="2019-06" db="EMBL/GenBank/DDBJ databases">
        <authorList>
            <person name="Li M."/>
        </authorList>
    </citation>
    <scope>NUCLEOTIDE SEQUENCE [LARGE SCALE GENOMIC DNA]</scope>
    <source>
        <strain evidence="4 5">BGMRC2036</strain>
    </source>
</reference>
<evidence type="ECO:0000256" key="1">
    <source>
        <dbReference type="ARBA" id="ARBA00023239"/>
    </source>
</evidence>